<reference evidence="1 2" key="1">
    <citation type="journal article" date="2021" name="Pathogens">
        <title>Isolation and Characterization of Kingella bonacorsii sp. nov., A Novel Kingella Species Detected in a Stable Periodontitis Subject.</title>
        <authorList>
            <person name="Antezack A."/>
            <person name="Boxberger M."/>
            <person name="Rolland C."/>
            <person name="Monnet-Corti V."/>
            <person name="La Scola B."/>
        </authorList>
    </citation>
    <scope>NUCLEOTIDE SEQUENCE [LARGE SCALE GENOMIC DNA]</scope>
    <source>
        <strain evidence="1 2">Marseille-Q4569</strain>
    </source>
</reference>
<proteinExistence type="predicted"/>
<evidence type="ECO:0000313" key="1">
    <source>
        <dbReference type="EMBL" id="MBK0395448.1"/>
    </source>
</evidence>
<dbReference type="RefSeq" id="WP_200521533.1">
    <property type="nucleotide sequence ID" value="NZ_JAEHNZ010000001.1"/>
</dbReference>
<name>A0ABS1BQD1_9NEIS</name>
<dbReference type="EMBL" id="JAEHNZ010000001">
    <property type="protein sequence ID" value="MBK0395448.1"/>
    <property type="molecule type" value="Genomic_DNA"/>
</dbReference>
<comment type="caution">
    <text evidence="1">The sequence shown here is derived from an EMBL/GenBank/DDBJ whole genome shotgun (WGS) entry which is preliminary data.</text>
</comment>
<evidence type="ECO:0000313" key="2">
    <source>
        <dbReference type="Proteomes" id="UP000614058"/>
    </source>
</evidence>
<accession>A0ABS1BQD1</accession>
<sequence length="84" mass="9742">MPTYRLSINDLLRAYADLDQAAEEIAYFAQAHRQPEPAFDLDTQHSNPWYNALVVQFSALDAAQQRLWQQYLAERDIEIFAPAE</sequence>
<dbReference type="Proteomes" id="UP000614058">
    <property type="component" value="Unassembled WGS sequence"/>
</dbReference>
<protein>
    <submittedName>
        <fullName evidence="1">Uncharacterized protein</fullName>
    </submittedName>
</protein>
<keyword evidence="2" id="KW-1185">Reference proteome</keyword>
<organism evidence="1 2">
    <name type="scientific">Kingella bonacorsii</name>
    <dbReference type="NCBI Taxonomy" id="2796361"/>
    <lineage>
        <taxon>Bacteria</taxon>
        <taxon>Pseudomonadati</taxon>
        <taxon>Pseudomonadota</taxon>
        <taxon>Betaproteobacteria</taxon>
        <taxon>Neisseriales</taxon>
        <taxon>Neisseriaceae</taxon>
        <taxon>Kingella</taxon>
    </lineage>
</organism>
<gene>
    <name evidence="1" type="ORF">JDW22_02310</name>
</gene>